<evidence type="ECO:0000313" key="3">
    <source>
        <dbReference type="Proteomes" id="UP000016936"/>
    </source>
</evidence>
<evidence type="ECO:0000313" key="2">
    <source>
        <dbReference type="EMBL" id="EMD96294.1"/>
    </source>
</evidence>
<name>M2UCK4_COCH5</name>
<dbReference type="PANTHER" id="PTHR10837:SF8">
    <property type="entry name" value="PROTEIN-ARGININE DEIMINASE"/>
    <property type="match status" value="1"/>
</dbReference>
<dbReference type="InterPro" id="IPR004303">
    <property type="entry name" value="PAD"/>
</dbReference>
<dbReference type="PANTHER" id="PTHR10837">
    <property type="entry name" value="PEPTIDYLARGININE DEIMINASE"/>
    <property type="match status" value="1"/>
</dbReference>
<protein>
    <recommendedName>
        <fullName evidence="1">Protein-arginine deiminase C-terminal domain-containing protein</fullName>
    </recommendedName>
</protein>
<dbReference type="Proteomes" id="UP000016936">
    <property type="component" value="Unassembled WGS sequence"/>
</dbReference>
<reference evidence="3" key="2">
    <citation type="journal article" date="2013" name="PLoS Genet.">
        <title>Comparative genome structure, secondary metabolite, and effector coding capacity across Cochliobolus pathogens.</title>
        <authorList>
            <person name="Condon B.J."/>
            <person name="Leng Y."/>
            <person name="Wu D."/>
            <person name="Bushley K.E."/>
            <person name="Ohm R.A."/>
            <person name="Otillar R."/>
            <person name="Martin J."/>
            <person name="Schackwitz W."/>
            <person name="Grimwood J."/>
            <person name="MohdZainudin N."/>
            <person name="Xue C."/>
            <person name="Wang R."/>
            <person name="Manning V.A."/>
            <person name="Dhillon B."/>
            <person name="Tu Z.J."/>
            <person name="Steffenson B.J."/>
            <person name="Salamov A."/>
            <person name="Sun H."/>
            <person name="Lowry S."/>
            <person name="LaButti K."/>
            <person name="Han J."/>
            <person name="Copeland A."/>
            <person name="Lindquist E."/>
            <person name="Barry K."/>
            <person name="Schmutz J."/>
            <person name="Baker S.E."/>
            <person name="Ciuffetti L.M."/>
            <person name="Grigoriev I.V."/>
            <person name="Zhong S."/>
            <person name="Turgeon B.G."/>
        </authorList>
    </citation>
    <scope>NUCLEOTIDE SEQUENCE [LARGE SCALE GENOMIC DNA]</scope>
    <source>
        <strain evidence="3">C5 / ATCC 48332 / race O</strain>
    </source>
</reference>
<dbReference type="HOGENOM" id="CLU_015851_1_0_1"/>
<feature type="domain" description="Protein-arginine deiminase C-terminal" evidence="1">
    <location>
        <begin position="165"/>
        <end position="420"/>
    </location>
</feature>
<proteinExistence type="predicted"/>
<sequence length="474" mass="51777">MRLEALLTLSGFSTSDSEAKATWTAGSGAIFLPNILGDTDKRCSKALLQGPAVANDKLDRCHDASDSNKLRSEQFLAPLRTVSMPGLPDGASGRVYVKDQVQRSKVRIFQQAICNSTWTYVDGNSTFSATALRKGLVLGIHGRDIRRPNGWDGRVLVTFDVKSSNGTSSDLYLFSGSDDIWAQDFMEPGFASMPGPDGPISLRIIVRSPQDDRVAGRQLFEYYRDTGIGAVQQLGGSRDEINSGGNIETIPPDEFNGTFWPAGRLILSNHGKQSHAMLPFFPAQETQDPLLLDADWLLVGHVDEFIQFVPFDSERGWLVMANDPMAGVKMLQQIKASGQGSQRLLPRNNDTVLSNPCNDTGCQPIPVESTTINQVLANKDLISVQEQCAKRIEANLQILKQATGVTEDEIIRIPALFKRPSFSFSNDVSMPNFAFSNHSSVTNGTDFNDGSFANLTDTNDGSFTNGTDVLKDTQ</sequence>
<keyword evidence="3" id="KW-1185">Reference proteome</keyword>
<accession>M2UCK4</accession>
<dbReference type="Gene3D" id="3.75.10.10">
    <property type="entry name" value="L-arginine/glycine Amidinotransferase, Chain A"/>
    <property type="match status" value="1"/>
</dbReference>
<dbReference type="InterPro" id="IPR013530">
    <property type="entry name" value="PAD_C"/>
</dbReference>
<reference evidence="2 3" key="1">
    <citation type="journal article" date="2012" name="PLoS Pathog.">
        <title>Diverse lifestyles and strategies of plant pathogenesis encoded in the genomes of eighteen Dothideomycetes fungi.</title>
        <authorList>
            <person name="Ohm R.A."/>
            <person name="Feau N."/>
            <person name="Henrissat B."/>
            <person name="Schoch C.L."/>
            <person name="Horwitz B.A."/>
            <person name="Barry K.W."/>
            <person name="Condon B.J."/>
            <person name="Copeland A.C."/>
            <person name="Dhillon B."/>
            <person name="Glaser F."/>
            <person name="Hesse C.N."/>
            <person name="Kosti I."/>
            <person name="LaButti K."/>
            <person name="Lindquist E.A."/>
            <person name="Lucas S."/>
            <person name="Salamov A.A."/>
            <person name="Bradshaw R.E."/>
            <person name="Ciuffetti L."/>
            <person name="Hamelin R.C."/>
            <person name="Kema G.H.J."/>
            <person name="Lawrence C."/>
            <person name="Scott J.A."/>
            <person name="Spatafora J.W."/>
            <person name="Turgeon B.G."/>
            <person name="de Wit P.J.G.M."/>
            <person name="Zhong S."/>
            <person name="Goodwin S.B."/>
            <person name="Grigoriev I.V."/>
        </authorList>
    </citation>
    <scope>NUCLEOTIDE SEQUENCE [LARGE SCALE GENOMIC DNA]</scope>
    <source>
        <strain evidence="3">C5 / ATCC 48332 / race O</strain>
    </source>
</reference>
<dbReference type="GO" id="GO:0004668">
    <property type="term" value="F:protein-arginine deiminase activity"/>
    <property type="evidence" value="ECO:0007669"/>
    <property type="project" value="InterPro"/>
</dbReference>
<dbReference type="GO" id="GO:0005509">
    <property type="term" value="F:calcium ion binding"/>
    <property type="evidence" value="ECO:0007669"/>
    <property type="project" value="InterPro"/>
</dbReference>
<dbReference type="GO" id="GO:0005737">
    <property type="term" value="C:cytoplasm"/>
    <property type="evidence" value="ECO:0007669"/>
    <property type="project" value="InterPro"/>
</dbReference>
<dbReference type="eggNOG" id="ENOG502QVJA">
    <property type="taxonomic scope" value="Eukaryota"/>
</dbReference>
<dbReference type="OrthoDB" id="5102063at2759"/>
<dbReference type="AlphaFoldDB" id="M2UCK4"/>
<gene>
    <name evidence="2" type="ORF">COCHEDRAFT_1152356</name>
</gene>
<dbReference type="EMBL" id="KB445570">
    <property type="protein sequence ID" value="EMD96294.1"/>
    <property type="molecule type" value="Genomic_DNA"/>
</dbReference>
<organism evidence="2 3">
    <name type="scientific">Cochliobolus heterostrophus (strain C5 / ATCC 48332 / race O)</name>
    <name type="common">Southern corn leaf blight fungus</name>
    <name type="synonym">Bipolaris maydis</name>
    <dbReference type="NCBI Taxonomy" id="701091"/>
    <lineage>
        <taxon>Eukaryota</taxon>
        <taxon>Fungi</taxon>
        <taxon>Dikarya</taxon>
        <taxon>Ascomycota</taxon>
        <taxon>Pezizomycotina</taxon>
        <taxon>Dothideomycetes</taxon>
        <taxon>Pleosporomycetidae</taxon>
        <taxon>Pleosporales</taxon>
        <taxon>Pleosporineae</taxon>
        <taxon>Pleosporaceae</taxon>
        <taxon>Bipolaris</taxon>
    </lineage>
</organism>
<dbReference type="SUPFAM" id="SSF55909">
    <property type="entry name" value="Pentein"/>
    <property type="match status" value="1"/>
</dbReference>
<dbReference type="OMA" id="NYPNGRA"/>
<dbReference type="Pfam" id="PF03068">
    <property type="entry name" value="PAD"/>
    <property type="match status" value="1"/>
</dbReference>
<evidence type="ECO:0000259" key="1">
    <source>
        <dbReference type="Pfam" id="PF03068"/>
    </source>
</evidence>